<proteinExistence type="inferred from homology"/>
<dbReference type="GeneID" id="9585645"/>
<evidence type="ECO:0000256" key="1">
    <source>
        <dbReference type="ARBA" id="ARBA00006832"/>
    </source>
</evidence>
<dbReference type="Proteomes" id="UP000007431">
    <property type="component" value="Unassembled WGS sequence"/>
</dbReference>
<dbReference type="SMART" id="SM00993">
    <property type="entry name" value="YL1_C"/>
    <property type="match status" value="1"/>
</dbReference>
<dbReference type="RefSeq" id="XP_003034523.1">
    <property type="nucleotide sequence ID" value="XM_003034477.1"/>
</dbReference>
<feature type="compositionally biased region" description="Polar residues" evidence="2">
    <location>
        <begin position="155"/>
        <end position="164"/>
    </location>
</feature>
<dbReference type="EMBL" id="GL377304">
    <property type="protein sequence ID" value="EFI99620.1"/>
    <property type="molecule type" value="Genomic_DNA"/>
</dbReference>
<gene>
    <name evidence="4" type="ORF">SCHCODRAFT_14962</name>
</gene>
<dbReference type="PANTHER" id="PTHR13275">
    <property type="entry name" value="YL-1 PROTEIN TRANSCRIPTION FACTOR-LIKE 1"/>
    <property type="match status" value="1"/>
</dbReference>
<name>D8PX72_SCHCM</name>
<feature type="region of interest" description="Disordered" evidence="2">
    <location>
        <begin position="247"/>
        <end position="291"/>
    </location>
</feature>
<dbReference type="InParanoid" id="D8PX72"/>
<dbReference type="KEGG" id="scm:SCHCO_02615858"/>
<feature type="compositionally biased region" description="Basic and acidic residues" evidence="2">
    <location>
        <begin position="71"/>
        <end position="85"/>
    </location>
</feature>
<dbReference type="VEuPathDB" id="FungiDB:SCHCODRAFT_02615858"/>
<feature type="compositionally biased region" description="Low complexity" evidence="2">
    <location>
        <begin position="347"/>
        <end position="360"/>
    </location>
</feature>
<dbReference type="GO" id="GO:0005634">
    <property type="term" value="C:nucleus"/>
    <property type="evidence" value="ECO:0007669"/>
    <property type="project" value="TreeGrafter"/>
</dbReference>
<dbReference type="Pfam" id="PF08265">
    <property type="entry name" value="YL1_C"/>
    <property type="match status" value="1"/>
</dbReference>
<dbReference type="Pfam" id="PF05764">
    <property type="entry name" value="YL1"/>
    <property type="match status" value="1"/>
</dbReference>
<dbReference type="FunCoup" id="D8PX72">
    <property type="interactions" value="436"/>
</dbReference>
<dbReference type="InterPro" id="IPR046757">
    <property type="entry name" value="YL1_N"/>
</dbReference>
<dbReference type="STRING" id="578458.D8PX72"/>
<protein>
    <recommendedName>
        <fullName evidence="3">Vps72/YL1 C-terminal domain-containing protein</fullName>
    </recommendedName>
</protein>
<dbReference type="AlphaFoldDB" id="D8PX72"/>
<sequence>MGEFPQEPLVTRRSRRSTAGNRLQELLAGAQDKADTFEDDSDFEAQDEGDAFDEDFASDSAKTASDEEADAERAVQEEEKREKQTTRSQVEKVTAAANARLRATFNPEGSHATTSKTPTRNKRKVSFAGSPGKRRKKGKGKNDLEIAGERHSSRAHTMQSTTATAIKLKDIARKKATQGPRKRTEERSFTQAELIRRALDNEEGNVAEHRDYLKREEEKRRKARVAKQKLTGPLVRWVSRAEEIVTRIPDPDAPQPPPPPSLPEPQQTHHPHEDPQVYENYPSTSAPPSSALDVSLAELTTSSHHYPYAGYYSAPEPQPSIVSPSSYYKPHVYAQASRSSSYLLSSSQMSPSISTYPSSSNAAPSQAHPPVPPTIEKRERVAKSYLVHELGQGKDATKPRWSETMSAVFGDHVEWTSVKAYTSTRRPTARIRHICPITGRLAPYIDPRTGVPFANVKAYKTLTAVLDHQFSWNKELGAYTG</sequence>
<organism evidence="5">
    <name type="scientific">Schizophyllum commune (strain H4-8 / FGSC 9210)</name>
    <name type="common">Split gill fungus</name>
    <dbReference type="NCBI Taxonomy" id="578458"/>
    <lineage>
        <taxon>Eukaryota</taxon>
        <taxon>Fungi</taxon>
        <taxon>Dikarya</taxon>
        <taxon>Basidiomycota</taxon>
        <taxon>Agaricomycotina</taxon>
        <taxon>Agaricomycetes</taxon>
        <taxon>Agaricomycetidae</taxon>
        <taxon>Agaricales</taxon>
        <taxon>Schizophyllaceae</taxon>
        <taxon>Schizophyllum</taxon>
    </lineage>
</organism>
<dbReference type="OrthoDB" id="78296at2759"/>
<feature type="region of interest" description="Disordered" evidence="2">
    <location>
        <begin position="1"/>
        <end position="210"/>
    </location>
</feature>
<feature type="compositionally biased region" description="Basic and acidic residues" evidence="2">
    <location>
        <begin position="140"/>
        <end position="152"/>
    </location>
</feature>
<accession>D8PX72</accession>
<evidence type="ECO:0000313" key="4">
    <source>
        <dbReference type="EMBL" id="EFI99620.1"/>
    </source>
</evidence>
<feature type="domain" description="Vps72/YL1 C-terminal" evidence="3">
    <location>
        <begin position="433"/>
        <end position="462"/>
    </location>
</feature>
<feature type="compositionally biased region" description="Pro residues" evidence="2">
    <location>
        <begin position="251"/>
        <end position="263"/>
    </location>
</feature>
<dbReference type="PANTHER" id="PTHR13275:SF4">
    <property type="entry name" value="VACUOLAR PROTEIN SORTING-ASSOCIATED PROTEIN 72 HOMOLOG"/>
    <property type="match status" value="1"/>
</dbReference>
<keyword evidence="5" id="KW-1185">Reference proteome</keyword>
<dbReference type="OMA" id="GNIKEHR"/>
<feature type="compositionally biased region" description="Acidic residues" evidence="2">
    <location>
        <begin position="37"/>
        <end position="57"/>
    </location>
</feature>
<comment type="similarity">
    <text evidence="1">Belongs to the VPS72/YL1 family.</text>
</comment>
<dbReference type="eggNOG" id="KOG2897">
    <property type="taxonomic scope" value="Eukaryota"/>
</dbReference>
<evidence type="ECO:0000256" key="2">
    <source>
        <dbReference type="SAM" id="MobiDB-lite"/>
    </source>
</evidence>
<dbReference type="InterPro" id="IPR013272">
    <property type="entry name" value="Vps72/YL1_C"/>
</dbReference>
<reference evidence="4 5" key="1">
    <citation type="journal article" date="2010" name="Nat. Biotechnol.">
        <title>Genome sequence of the model mushroom Schizophyllum commune.</title>
        <authorList>
            <person name="Ohm R.A."/>
            <person name="de Jong J.F."/>
            <person name="Lugones L.G."/>
            <person name="Aerts A."/>
            <person name="Kothe E."/>
            <person name="Stajich J.E."/>
            <person name="de Vries R.P."/>
            <person name="Record E."/>
            <person name="Levasseur A."/>
            <person name="Baker S.E."/>
            <person name="Bartholomew K.A."/>
            <person name="Coutinho P.M."/>
            <person name="Erdmann S."/>
            <person name="Fowler T.J."/>
            <person name="Gathman A.C."/>
            <person name="Lombard V."/>
            <person name="Henrissat B."/>
            <person name="Knabe N."/>
            <person name="Kuees U."/>
            <person name="Lilly W.W."/>
            <person name="Lindquist E."/>
            <person name="Lucas S."/>
            <person name="Magnuson J.K."/>
            <person name="Piumi F."/>
            <person name="Raudaskoski M."/>
            <person name="Salamov A."/>
            <person name="Schmutz J."/>
            <person name="Schwarze F.W.M.R."/>
            <person name="vanKuyk P.A."/>
            <person name="Horton J.S."/>
            <person name="Grigoriev I.V."/>
            <person name="Woesten H.A.B."/>
        </authorList>
    </citation>
    <scope>NUCLEOTIDE SEQUENCE [LARGE SCALE GENOMIC DNA]</scope>
    <source>
        <strain evidence="5">H4-8 / FGSC 9210</strain>
    </source>
</reference>
<feature type="region of interest" description="Disordered" evidence="2">
    <location>
        <begin position="347"/>
        <end position="372"/>
    </location>
</feature>
<dbReference type="HOGENOM" id="CLU_029477_0_0_1"/>
<evidence type="ECO:0000259" key="3">
    <source>
        <dbReference type="SMART" id="SM00993"/>
    </source>
</evidence>
<feature type="compositionally biased region" description="Basic and acidic residues" evidence="2">
    <location>
        <begin position="182"/>
        <end position="210"/>
    </location>
</feature>
<evidence type="ECO:0000313" key="5">
    <source>
        <dbReference type="Proteomes" id="UP000007431"/>
    </source>
</evidence>